<dbReference type="InterPro" id="IPR000415">
    <property type="entry name" value="Nitroreductase-like"/>
</dbReference>
<dbReference type="Pfam" id="PF00881">
    <property type="entry name" value="Nitroreductase"/>
    <property type="match status" value="1"/>
</dbReference>
<dbReference type="AlphaFoldDB" id="A0A075H9D8"/>
<evidence type="ECO:0000259" key="4">
    <source>
        <dbReference type="Pfam" id="PF00881"/>
    </source>
</evidence>
<proteinExistence type="predicted"/>
<dbReference type="SUPFAM" id="SSF55469">
    <property type="entry name" value="FMN-dependent nitroreductase-like"/>
    <property type="match status" value="1"/>
</dbReference>
<evidence type="ECO:0000256" key="3">
    <source>
        <dbReference type="ARBA" id="ARBA00023002"/>
    </source>
</evidence>
<keyword evidence="1" id="KW-0285">Flavoprotein</keyword>
<keyword evidence="3" id="KW-0560">Oxidoreductase</keyword>
<evidence type="ECO:0000313" key="5">
    <source>
        <dbReference type="EMBL" id="AIF11780.1"/>
    </source>
</evidence>
<evidence type="ECO:0000256" key="2">
    <source>
        <dbReference type="ARBA" id="ARBA00022643"/>
    </source>
</evidence>
<organism evidence="5">
    <name type="scientific">uncultured marine thaumarchaeote KM3_53_E03</name>
    <dbReference type="NCBI Taxonomy" id="1456184"/>
    <lineage>
        <taxon>Archaea</taxon>
        <taxon>Nitrososphaerota</taxon>
        <taxon>environmental samples</taxon>
    </lineage>
</organism>
<evidence type="ECO:0000256" key="1">
    <source>
        <dbReference type="ARBA" id="ARBA00022630"/>
    </source>
</evidence>
<accession>A0A075H9D8</accession>
<dbReference type="InterPro" id="IPR050627">
    <property type="entry name" value="Nitroreductase/BluB"/>
</dbReference>
<dbReference type="CDD" id="cd02062">
    <property type="entry name" value="Nitro_FMN_reductase"/>
    <property type="match status" value="1"/>
</dbReference>
<protein>
    <submittedName>
        <fullName evidence="5">Nitroreductase</fullName>
    </submittedName>
</protein>
<feature type="domain" description="Nitroreductase" evidence="4">
    <location>
        <begin position="21"/>
        <end position="188"/>
    </location>
</feature>
<name>A0A075H9D8_9ARCH</name>
<dbReference type="InterPro" id="IPR029479">
    <property type="entry name" value="Nitroreductase"/>
</dbReference>
<dbReference type="Gene3D" id="3.40.109.10">
    <property type="entry name" value="NADH Oxidase"/>
    <property type="match status" value="1"/>
</dbReference>
<sequence length="217" mass="24986">MNSKENMELSLIDGIHSTPARRYLSDQEIPDDIIWELLDAAIRGPSGGNSQNWSWIVIRDKMTKNIIAEWYLNGWNRSYGIRRDEIMKRSDISDSLRPRNYLSAEHLANHIQEAPVWVFAVLRNTANSKNPRAGSSIYGAVQNLMLAARYYGIGSTLTTLYSIHENKVKKLLGLPDDSMTMALIPLGYPSKGQWAQPKRQRVEDVTHWEHWNEHKKR</sequence>
<dbReference type="EMBL" id="KF900926">
    <property type="protein sequence ID" value="AIF11780.1"/>
    <property type="molecule type" value="Genomic_DNA"/>
</dbReference>
<reference evidence="5" key="1">
    <citation type="journal article" date="2014" name="Genome Biol. Evol.">
        <title>Pangenome evidence for extensive interdomain horizontal transfer affecting lineage core and shell genes in uncultured planktonic thaumarchaeota and euryarchaeota.</title>
        <authorList>
            <person name="Deschamps P."/>
            <person name="Zivanovic Y."/>
            <person name="Moreira D."/>
            <person name="Rodriguez-Valera F."/>
            <person name="Lopez-Garcia P."/>
        </authorList>
    </citation>
    <scope>NUCLEOTIDE SEQUENCE</scope>
</reference>
<dbReference type="PANTHER" id="PTHR23026:SF90">
    <property type="entry name" value="IODOTYROSINE DEIODINASE 1"/>
    <property type="match status" value="1"/>
</dbReference>
<dbReference type="PANTHER" id="PTHR23026">
    <property type="entry name" value="NADPH NITROREDUCTASE"/>
    <property type="match status" value="1"/>
</dbReference>
<keyword evidence="2" id="KW-0288">FMN</keyword>
<dbReference type="GO" id="GO:0016491">
    <property type="term" value="F:oxidoreductase activity"/>
    <property type="evidence" value="ECO:0007669"/>
    <property type="project" value="UniProtKB-KW"/>
</dbReference>